<evidence type="ECO:0000313" key="8">
    <source>
        <dbReference type="EMBL" id="EAY28856.1"/>
    </source>
</evidence>
<dbReference type="Pfam" id="PF01029">
    <property type="entry name" value="NusB"/>
    <property type="match status" value="1"/>
</dbReference>
<dbReference type="eggNOG" id="COG0781">
    <property type="taxonomic scope" value="Bacteria"/>
</dbReference>
<comment type="function">
    <text evidence="6">Involved in transcription antitermination. Required for transcription of ribosomal RNA (rRNA) genes. Binds specifically to the boxA antiterminator sequence of the ribosomal RNA (rrn) operons.</text>
</comment>
<keyword evidence="3 6" id="KW-0694">RNA-binding</keyword>
<dbReference type="PANTHER" id="PTHR11078">
    <property type="entry name" value="N UTILIZATION SUBSTANCE PROTEIN B-RELATED"/>
    <property type="match status" value="1"/>
</dbReference>
<dbReference type="NCBIfam" id="TIGR01951">
    <property type="entry name" value="nusB"/>
    <property type="match status" value="1"/>
</dbReference>
<accession>A1ZKP0</accession>
<evidence type="ECO:0000256" key="6">
    <source>
        <dbReference type="HAMAP-Rule" id="MF_00073"/>
    </source>
</evidence>
<dbReference type="GO" id="GO:0031564">
    <property type="term" value="P:transcription antitermination"/>
    <property type="evidence" value="ECO:0007669"/>
    <property type="project" value="UniProtKB-KW"/>
</dbReference>
<gene>
    <name evidence="6" type="primary">nusB</name>
    <name evidence="8" type="ORF">M23134_00009</name>
</gene>
<dbReference type="AlphaFoldDB" id="A1ZKP0"/>
<keyword evidence="2 6" id="KW-0889">Transcription antitermination</keyword>
<evidence type="ECO:0000256" key="4">
    <source>
        <dbReference type="ARBA" id="ARBA00023015"/>
    </source>
</evidence>
<dbReference type="Gene3D" id="1.10.940.10">
    <property type="entry name" value="NusB-like"/>
    <property type="match status" value="1"/>
</dbReference>
<keyword evidence="5 6" id="KW-0804">Transcription</keyword>
<organism evidence="8 9">
    <name type="scientific">Microscilla marina ATCC 23134</name>
    <dbReference type="NCBI Taxonomy" id="313606"/>
    <lineage>
        <taxon>Bacteria</taxon>
        <taxon>Pseudomonadati</taxon>
        <taxon>Bacteroidota</taxon>
        <taxon>Cytophagia</taxon>
        <taxon>Cytophagales</taxon>
        <taxon>Microscillaceae</taxon>
        <taxon>Microscilla</taxon>
    </lineage>
</organism>
<dbReference type="InterPro" id="IPR035926">
    <property type="entry name" value="NusB-like_sf"/>
</dbReference>
<dbReference type="HAMAP" id="MF_00073">
    <property type="entry name" value="NusB"/>
    <property type="match status" value="1"/>
</dbReference>
<proteinExistence type="inferred from homology"/>
<evidence type="ECO:0000256" key="3">
    <source>
        <dbReference type="ARBA" id="ARBA00022884"/>
    </source>
</evidence>
<name>A1ZKP0_MICM2</name>
<dbReference type="GO" id="GO:0005829">
    <property type="term" value="C:cytosol"/>
    <property type="evidence" value="ECO:0007669"/>
    <property type="project" value="TreeGrafter"/>
</dbReference>
<reference evidence="8 9" key="1">
    <citation type="submission" date="2007-01" db="EMBL/GenBank/DDBJ databases">
        <authorList>
            <person name="Haygood M."/>
            <person name="Podell S."/>
            <person name="Anderson C."/>
            <person name="Hopkinson B."/>
            <person name="Roe K."/>
            <person name="Barbeau K."/>
            <person name="Gaasterland T."/>
            <person name="Ferriera S."/>
            <person name="Johnson J."/>
            <person name="Kravitz S."/>
            <person name="Beeson K."/>
            <person name="Sutton G."/>
            <person name="Rogers Y.-H."/>
            <person name="Friedman R."/>
            <person name="Frazier M."/>
            <person name="Venter J.C."/>
        </authorList>
    </citation>
    <scope>NUCLEOTIDE SEQUENCE [LARGE SCALE GENOMIC DNA]</scope>
    <source>
        <strain evidence="8 9">ATCC 23134</strain>
    </source>
</reference>
<evidence type="ECO:0000313" key="9">
    <source>
        <dbReference type="Proteomes" id="UP000004095"/>
    </source>
</evidence>
<dbReference type="EMBL" id="AAWS01000013">
    <property type="protein sequence ID" value="EAY28856.1"/>
    <property type="molecule type" value="Genomic_DNA"/>
</dbReference>
<feature type="domain" description="NusB/RsmB/TIM44" evidence="7">
    <location>
        <begin position="310"/>
        <end position="442"/>
    </location>
</feature>
<dbReference type="GO" id="GO:0003723">
    <property type="term" value="F:RNA binding"/>
    <property type="evidence" value="ECO:0007669"/>
    <property type="project" value="UniProtKB-UniRule"/>
</dbReference>
<evidence type="ECO:0000256" key="2">
    <source>
        <dbReference type="ARBA" id="ARBA00022814"/>
    </source>
</evidence>
<dbReference type="InterPro" id="IPR011605">
    <property type="entry name" value="NusB_fam"/>
</dbReference>
<comment type="caution">
    <text evidence="8">The sequence shown here is derived from an EMBL/GenBank/DDBJ whole genome shotgun (WGS) entry which is preliminary data.</text>
</comment>
<evidence type="ECO:0000259" key="7">
    <source>
        <dbReference type="Pfam" id="PF01029"/>
    </source>
</evidence>
<sequence length="462" mass="53643">MQGLYALEHSRNANYLLSLDLIEKQFDTRFSQLAEDEKQVGWIFEKNHQRKPENIQIGKKLPEKVRQLALDILDAYWNSDEQEALQEQKFAPLLQQVRASYKEDNDALTEEKKNIMAVFKEVYEQEQPTIDVDASDVSKKTLVKAIDIYHNKLQEDVKNLEARLLQQSRIIYTNYLIGLIWVTEIAELVNLEKAAKASSLLKAPIFEGDYKMGQNVVCQTLKNSDALKLAKEQRKIDDAVLRTTVRELYKKVIKEDEEYINYQKLGQNNAEDDKKIVNHILKNIIFKHEITNSYFEELDLSWSENRKVVQSMAVKTIKAIMGDTEEEDGDAEETEITINKNFELSPLSKNWDEDVVFYKNLYNFNVEGNQRYEDIIAKKTKNWDIERLALIDKVILKMAICEMINFYSIPVKVTINEYIELAKTYSTPKSKKFVNGLLDSIAQDLIEQGDIKKSGRGLMDNK</sequence>
<dbReference type="SUPFAM" id="SSF48013">
    <property type="entry name" value="NusB-like"/>
    <property type="match status" value="1"/>
</dbReference>
<comment type="similarity">
    <text evidence="1 6">Belongs to the NusB family.</text>
</comment>
<evidence type="ECO:0000256" key="5">
    <source>
        <dbReference type="ARBA" id="ARBA00023163"/>
    </source>
</evidence>
<dbReference type="GO" id="GO:0006353">
    <property type="term" value="P:DNA-templated transcription termination"/>
    <property type="evidence" value="ECO:0007669"/>
    <property type="project" value="UniProtKB-UniRule"/>
</dbReference>
<protein>
    <recommendedName>
        <fullName evidence="6">Transcription antitermination protein NusB</fullName>
    </recommendedName>
    <alternativeName>
        <fullName evidence="6">Antitermination factor NusB</fullName>
    </alternativeName>
</protein>
<dbReference type="Proteomes" id="UP000004095">
    <property type="component" value="Unassembled WGS sequence"/>
</dbReference>
<keyword evidence="4 6" id="KW-0805">Transcription regulation</keyword>
<evidence type="ECO:0000256" key="1">
    <source>
        <dbReference type="ARBA" id="ARBA00005952"/>
    </source>
</evidence>
<dbReference type="PANTHER" id="PTHR11078:SF3">
    <property type="entry name" value="ANTITERMINATION NUSB DOMAIN-CONTAINING PROTEIN"/>
    <property type="match status" value="1"/>
</dbReference>
<keyword evidence="9" id="KW-1185">Reference proteome</keyword>
<dbReference type="InterPro" id="IPR006027">
    <property type="entry name" value="NusB_RsmB_TIM44"/>
</dbReference>